<evidence type="ECO:0000256" key="2">
    <source>
        <dbReference type="ARBA" id="ARBA00022771"/>
    </source>
</evidence>
<dbReference type="AlphaFoldDB" id="A0AAV1UQ62"/>
<evidence type="ECO:0000256" key="4">
    <source>
        <dbReference type="PROSITE-ProRule" id="PRU00027"/>
    </source>
</evidence>
<sequence length="1026" mass="113177">MGRGCSMDEWVHFTKLLDEGRVSNSSYWYVLCRHCVSAYEQKQLLTAPVKLTGRRSAMRSHLKSCPVYATQYESEQCTVQETAVPALDDRHTQVKTLETGGGTPGGRSMTTTSVGEKRKRRPAAVVGGRRGKHHLMEEWMHFTRLQTEGYIGNSNFFYAVCKHCERAHEAAADDQKPLLVPEKIVGRREKMRKHLSQCPHFKGELPPLGRRLYQRSTVKLSNGAECTKEVMAVHEETGSGVAATVQKLEVSATAIAGGITAATMTKVSSRQALNEWHFFTRLERKQDSAYYYARCNFCQQAFESAPESLKASMKPTIVMGRKSNMQTHLAKCPHMPKDALMIEEVYGNEHSTSSGSGATVAPVLDAQMSLEPKRTGADVGDVSLLPSSDTTLVHRALVQLLIEHQLPFEWIESHSARRLFRALVPTPGTADRIIPSAADLRTRVLENVYSTTLLSELSNLQELIPLSLGTSAPSNSAEEAVSVAPIGPWPASLHCNMVLVLQSGIPLVSAIDGVVTNGKAIVSLAFIRAQEEKADVESARVQKHGLDVARWLDEHIRLCVKTAKVALAVVVLPYNSIAQRAIGILRSPARWSNVTFLLDMENMLHFPLLTLLATSEMCTVVSSLIEVWQLESIRSCVIERLSKMDGSTNASPFSSWHSCAVLIEVLLDDKTFAASTKSGTANAQRLVENALNRSLLERVCNLLRVFSNVFSSCRAGLTLSEAMMRLGVLFTAAKGFPTVQRALEVVWEQMEQPLFVLAHALNPRLRLRDINSTVISKFSTLSDLSVLYFTSLFKRRPNSLRGEVTAYLHASQQVFTANFVAEFPIVDDYFRYLGDDYPSLSMLMQVLNSLSPVSLATRAAHSPPKAPEKDVSDRYTIDEQLKLDYLRGRWGITSGAPMYEAPGEETRSRIAAHDDRSGAAMLNAGVVMDEWKKVLTSRLHERGVDLSSSYDLFNGVNVSNISCGIAERGGSNGANGDQDVAQHSLKLPALERDDELTVQSTGLRSEFSTKVPLKDLFKSAESCVAD</sequence>
<dbReference type="GO" id="GO:1990837">
    <property type="term" value="F:sequence-specific double-stranded DNA binding"/>
    <property type="evidence" value="ECO:0007669"/>
    <property type="project" value="TreeGrafter"/>
</dbReference>
<comment type="caution">
    <text evidence="7">The sequence shown here is derived from an EMBL/GenBank/DDBJ whole genome shotgun (WGS) entry which is preliminary data.</text>
</comment>
<organism evidence="7 8">
    <name type="scientific">Peronospora matthiolae</name>
    <dbReference type="NCBI Taxonomy" id="2874970"/>
    <lineage>
        <taxon>Eukaryota</taxon>
        <taxon>Sar</taxon>
        <taxon>Stramenopiles</taxon>
        <taxon>Oomycota</taxon>
        <taxon>Peronosporomycetes</taxon>
        <taxon>Peronosporales</taxon>
        <taxon>Peronosporaceae</taxon>
        <taxon>Peronospora</taxon>
    </lineage>
</organism>
<proteinExistence type="predicted"/>
<keyword evidence="1" id="KW-0479">Metal-binding</keyword>
<keyword evidence="2 4" id="KW-0863">Zinc-finger</keyword>
<evidence type="ECO:0000259" key="6">
    <source>
        <dbReference type="PROSITE" id="PS50808"/>
    </source>
</evidence>
<dbReference type="PROSITE" id="PS50808">
    <property type="entry name" value="ZF_BED"/>
    <property type="match status" value="1"/>
</dbReference>
<dbReference type="Proteomes" id="UP001162060">
    <property type="component" value="Unassembled WGS sequence"/>
</dbReference>
<evidence type="ECO:0000256" key="1">
    <source>
        <dbReference type="ARBA" id="ARBA00022723"/>
    </source>
</evidence>
<evidence type="ECO:0000256" key="3">
    <source>
        <dbReference type="ARBA" id="ARBA00022833"/>
    </source>
</evidence>
<evidence type="ECO:0000313" key="8">
    <source>
        <dbReference type="Proteomes" id="UP001162060"/>
    </source>
</evidence>
<dbReference type="InterPro" id="IPR003656">
    <property type="entry name" value="Znf_BED"/>
</dbReference>
<name>A0AAV1UQ62_9STRA</name>
<dbReference type="GO" id="GO:0006357">
    <property type="term" value="P:regulation of transcription by RNA polymerase II"/>
    <property type="evidence" value="ECO:0007669"/>
    <property type="project" value="TreeGrafter"/>
</dbReference>
<evidence type="ECO:0000256" key="5">
    <source>
        <dbReference type="SAM" id="MobiDB-lite"/>
    </source>
</evidence>
<gene>
    <name evidence="7" type="ORF">PM001_LOCUS21811</name>
</gene>
<keyword evidence="3" id="KW-0862">Zinc</keyword>
<feature type="region of interest" description="Disordered" evidence="5">
    <location>
        <begin position="95"/>
        <end position="121"/>
    </location>
</feature>
<dbReference type="PANTHER" id="PTHR34396:SF25">
    <property type="entry name" value="BOUNDARY ELEMENT ASSOCIATED FACTOR"/>
    <property type="match status" value="1"/>
</dbReference>
<dbReference type="InterPro" id="IPR053031">
    <property type="entry name" value="Cuticle_assoc_protein"/>
</dbReference>
<dbReference type="GO" id="GO:0008270">
    <property type="term" value="F:zinc ion binding"/>
    <property type="evidence" value="ECO:0007669"/>
    <property type="project" value="UniProtKB-KW"/>
</dbReference>
<dbReference type="PANTHER" id="PTHR34396">
    <property type="entry name" value="OS03G0264950 PROTEIN-RELATED"/>
    <property type="match status" value="1"/>
</dbReference>
<dbReference type="EMBL" id="CAKLBY020000224">
    <property type="protein sequence ID" value="CAK7936661.1"/>
    <property type="molecule type" value="Genomic_DNA"/>
</dbReference>
<protein>
    <recommendedName>
        <fullName evidence="6">BED-type domain-containing protein</fullName>
    </recommendedName>
</protein>
<evidence type="ECO:0000313" key="7">
    <source>
        <dbReference type="EMBL" id="CAK7936661.1"/>
    </source>
</evidence>
<reference evidence="7" key="1">
    <citation type="submission" date="2024-01" db="EMBL/GenBank/DDBJ databases">
        <authorList>
            <person name="Webb A."/>
        </authorList>
    </citation>
    <scope>NUCLEOTIDE SEQUENCE</scope>
    <source>
        <strain evidence="7">Pm1</strain>
    </source>
</reference>
<accession>A0AAV1UQ62</accession>
<dbReference type="GO" id="GO:0005634">
    <property type="term" value="C:nucleus"/>
    <property type="evidence" value="ECO:0007669"/>
    <property type="project" value="TreeGrafter"/>
</dbReference>
<feature type="domain" description="BED-type" evidence="6">
    <location>
        <begin position="270"/>
        <end position="339"/>
    </location>
</feature>